<evidence type="ECO:0000256" key="3">
    <source>
        <dbReference type="ARBA" id="ARBA00022989"/>
    </source>
</evidence>
<dbReference type="Proteomes" id="UP000326757">
    <property type="component" value="Unassembled WGS sequence"/>
</dbReference>
<feature type="transmembrane region" description="Helical" evidence="5">
    <location>
        <begin position="445"/>
        <end position="475"/>
    </location>
</feature>
<comment type="subcellular location">
    <subcellularLocation>
        <location evidence="1">Membrane</location>
        <topology evidence="1">Multi-pass membrane protein</topology>
    </subcellularLocation>
</comment>
<dbReference type="InterPro" id="IPR003439">
    <property type="entry name" value="ABC_transporter-like_ATP-bd"/>
</dbReference>
<comment type="caution">
    <text evidence="8">The sequence shown here is derived from an EMBL/GenBank/DDBJ whole genome shotgun (WGS) entry which is preliminary data.</text>
</comment>
<organism evidence="8 9">
    <name type="scientific">Monilinia laxa</name>
    <name type="common">Brown rot fungus</name>
    <name type="synonym">Sclerotinia laxa</name>
    <dbReference type="NCBI Taxonomy" id="61186"/>
    <lineage>
        <taxon>Eukaryota</taxon>
        <taxon>Fungi</taxon>
        <taxon>Dikarya</taxon>
        <taxon>Ascomycota</taxon>
        <taxon>Pezizomycotina</taxon>
        <taxon>Leotiomycetes</taxon>
        <taxon>Helotiales</taxon>
        <taxon>Sclerotiniaceae</taxon>
        <taxon>Monilinia</taxon>
    </lineage>
</organism>
<feature type="transmembrane region" description="Helical" evidence="5">
    <location>
        <begin position="167"/>
        <end position="192"/>
    </location>
</feature>
<evidence type="ECO:0000256" key="2">
    <source>
        <dbReference type="ARBA" id="ARBA00022692"/>
    </source>
</evidence>
<dbReference type="AlphaFoldDB" id="A0A5N6K079"/>
<evidence type="ECO:0000259" key="7">
    <source>
        <dbReference type="PROSITE" id="PS50929"/>
    </source>
</evidence>
<dbReference type="GO" id="GO:0005524">
    <property type="term" value="F:ATP binding"/>
    <property type="evidence" value="ECO:0007669"/>
    <property type="project" value="InterPro"/>
</dbReference>
<dbReference type="GO" id="GO:0016887">
    <property type="term" value="F:ATP hydrolysis activity"/>
    <property type="evidence" value="ECO:0007669"/>
    <property type="project" value="InterPro"/>
</dbReference>
<evidence type="ECO:0000313" key="8">
    <source>
        <dbReference type="EMBL" id="KAB8295119.1"/>
    </source>
</evidence>
<dbReference type="Pfam" id="PF00664">
    <property type="entry name" value="ABC_membrane"/>
    <property type="match status" value="2"/>
</dbReference>
<dbReference type="Gene3D" id="3.40.50.300">
    <property type="entry name" value="P-loop containing nucleotide triphosphate hydrolases"/>
    <property type="match status" value="1"/>
</dbReference>
<evidence type="ECO:0008006" key="10">
    <source>
        <dbReference type="Google" id="ProtNLM"/>
    </source>
</evidence>
<evidence type="ECO:0000313" key="9">
    <source>
        <dbReference type="Proteomes" id="UP000326757"/>
    </source>
</evidence>
<dbReference type="Pfam" id="PF00005">
    <property type="entry name" value="ABC_tran"/>
    <property type="match status" value="1"/>
</dbReference>
<keyword evidence="4 5" id="KW-0472">Membrane</keyword>
<sequence length="513" mass="56698">MKEERGARELVRAVSPTLEDEDITSMGYKATSIMDKQLRLRIIFWRFSTSSDKIFQIVAVLAVIGAGTTRPLMAMVFGSLVHDFNRSAIITLFSGFFTIPHFETPAEGRTSLIYSDAAALLEEVFSSIQTVMTMGAEPKLLERYNSYLEKLKTSKLKRSLISGVKLALSYFALLSAYALAFCGNVVIVILCVNMSTHALRQLLPSWTMLAKATSSARNSGKFPDEISGRIELREVRFAYPSKPSIETLSDVSIVLERGKTTAITGFSGSGKSTIIGPLERNYDVSSGEILLDGENVKDLNIGWLRNQIGLVQQEPILFNDSIFQNVANGLHNHRASTLTQLSYRINWQQFRKLMTCDEKAPMNTARTEISALPPIESGATSQQRTLIRCLGLIMRDLKHYRPLFIIGTLTCIISGGIYPSQSIVFANSVTVFEFHGGLLKHNGTFWALMWFILALGVCLDFGTMGTIFSAIAAIVGQHYRNSYFAAILAQDASFFATNDHSPGSLTAQLTSRT</sequence>
<feature type="domain" description="ABC transporter" evidence="6">
    <location>
        <begin position="230"/>
        <end position="480"/>
    </location>
</feature>
<dbReference type="InterPro" id="IPR039421">
    <property type="entry name" value="Type_1_exporter"/>
</dbReference>
<dbReference type="InterPro" id="IPR027417">
    <property type="entry name" value="P-loop_NTPase"/>
</dbReference>
<proteinExistence type="predicted"/>
<feature type="transmembrane region" description="Helical" evidence="5">
    <location>
        <begin position="403"/>
        <end position="425"/>
    </location>
</feature>
<dbReference type="PROSITE" id="PS50893">
    <property type="entry name" value="ABC_TRANSPORTER_2"/>
    <property type="match status" value="1"/>
</dbReference>
<keyword evidence="3 5" id="KW-1133">Transmembrane helix</keyword>
<dbReference type="PROSITE" id="PS50929">
    <property type="entry name" value="ABC_TM1F"/>
    <property type="match status" value="1"/>
</dbReference>
<dbReference type="OrthoDB" id="6500128at2759"/>
<evidence type="ECO:0000256" key="1">
    <source>
        <dbReference type="ARBA" id="ARBA00004141"/>
    </source>
</evidence>
<accession>A0A5N6K079</accession>
<dbReference type="SUPFAM" id="SSF90123">
    <property type="entry name" value="ABC transporter transmembrane region"/>
    <property type="match status" value="2"/>
</dbReference>
<dbReference type="GO" id="GO:0090374">
    <property type="term" value="P:oligopeptide export from mitochondrion"/>
    <property type="evidence" value="ECO:0007669"/>
    <property type="project" value="TreeGrafter"/>
</dbReference>
<protein>
    <recommendedName>
        <fullName evidence="10">ABC transmembrane type-1 domain-containing protein</fullName>
    </recommendedName>
</protein>
<dbReference type="SUPFAM" id="SSF52540">
    <property type="entry name" value="P-loop containing nucleoside triphosphate hydrolases"/>
    <property type="match status" value="1"/>
</dbReference>
<dbReference type="InterPro" id="IPR011527">
    <property type="entry name" value="ABC1_TM_dom"/>
</dbReference>
<dbReference type="GO" id="GO:0005743">
    <property type="term" value="C:mitochondrial inner membrane"/>
    <property type="evidence" value="ECO:0007669"/>
    <property type="project" value="TreeGrafter"/>
</dbReference>
<feature type="domain" description="ABC transmembrane type-1" evidence="7">
    <location>
        <begin position="405"/>
        <end position="513"/>
    </location>
</feature>
<evidence type="ECO:0000256" key="4">
    <source>
        <dbReference type="ARBA" id="ARBA00023136"/>
    </source>
</evidence>
<dbReference type="PANTHER" id="PTHR43394">
    <property type="entry name" value="ATP-DEPENDENT PERMEASE MDL1, MITOCHONDRIAL"/>
    <property type="match status" value="1"/>
</dbReference>
<dbReference type="EMBL" id="VIGI01000010">
    <property type="protein sequence ID" value="KAB8295119.1"/>
    <property type="molecule type" value="Genomic_DNA"/>
</dbReference>
<dbReference type="InterPro" id="IPR036640">
    <property type="entry name" value="ABC1_TM_sf"/>
</dbReference>
<dbReference type="GO" id="GO:0015421">
    <property type="term" value="F:ABC-type oligopeptide transporter activity"/>
    <property type="evidence" value="ECO:0007669"/>
    <property type="project" value="TreeGrafter"/>
</dbReference>
<dbReference type="Gene3D" id="1.20.1560.10">
    <property type="entry name" value="ABC transporter type 1, transmembrane domain"/>
    <property type="match status" value="2"/>
</dbReference>
<dbReference type="PANTHER" id="PTHR43394:SF1">
    <property type="entry name" value="ATP-BINDING CASSETTE SUB-FAMILY B MEMBER 10, MITOCHONDRIAL"/>
    <property type="match status" value="1"/>
</dbReference>
<evidence type="ECO:0000259" key="6">
    <source>
        <dbReference type="PROSITE" id="PS50893"/>
    </source>
</evidence>
<name>A0A5N6K079_MONLA</name>
<keyword evidence="2 5" id="KW-0812">Transmembrane</keyword>
<reference evidence="8 9" key="1">
    <citation type="submission" date="2019-06" db="EMBL/GenBank/DDBJ databases">
        <title>Genome Sequence of the Brown Rot Fungal Pathogen Monilinia laxa.</title>
        <authorList>
            <person name="De Miccolis Angelini R.M."/>
            <person name="Landi L."/>
            <person name="Abate D."/>
            <person name="Pollastro S."/>
            <person name="Romanazzi G."/>
            <person name="Faretra F."/>
        </authorList>
    </citation>
    <scope>NUCLEOTIDE SEQUENCE [LARGE SCALE GENOMIC DNA]</scope>
    <source>
        <strain evidence="8 9">Mlax316</strain>
    </source>
</reference>
<gene>
    <name evidence="8" type="ORF">EYC80_007052</name>
</gene>
<evidence type="ECO:0000256" key="5">
    <source>
        <dbReference type="SAM" id="Phobius"/>
    </source>
</evidence>
<keyword evidence="9" id="KW-1185">Reference proteome</keyword>
<feature type="transmembrane region" description="Helical" evidence="5">
    <location>
        <begin position="54"/>
        <end position="72"/>
    </location>
</feature>